<gene>
    <name evidence="11" type="ORF">BG006_010501</name>
</gene>
<dbReference type="NCBIfam" id="TIGR00798">
    <property type="entry name" value="mtc"/>
    <property type="match status" value="1"/>
</dbReference>
<sequence length="488" mass="53281">PQATFDSGQDLLQDDQDLVDGDNAMGEGYDCQESILQSEDDTELLYDEDDEEDEIYSYGYSGTELDDELYEPCGPEEDGDSDMDDQGSESLLMEEEDTSVSYNPRIADFDAGTTAGRHVADTFIEEDDVGNALAHVLGLGRLEDDRLAGTPHRASSDSPRQSIAPISDEFSALVGTASTYLGRVKHFIKVTSPRNLFVSGKGLENAKNLINDYNAGKMPASTDPAKLWRAKEICDSTLHPDTGKPIFLPFRMSCFVPTNMLVAAGMLMPNPTVKSIIFWQWANQSINVAFNSANSNKTTEMNMKETAVAYMSAVTTSCFLAVGLNQLVPRMTSISPGLRTVLGRLVPFTAVAAAGTVNVFLMRGKEISEGIDVYDHEGKSVGKSQKAGMSAISQVAISRVLTNFPVLTIPPLVLSQWERTSWAQQYPKAVIPINLAVISLVLMSALPLAIAAFPQYANVDVHTLEERFWNLKDSKGEPIKTLTYNKGL</sequence>
<evidence type="ECO:0000256" key="8">
    <source>
        <dbReference type="ARBA" id="ARBA00023136"/>
    </source>
</evidence>
<keyword evidence="12" id="KW-1185">Reference proteome</keyword>
<feature type="non-terminal residue" evidence="11">
    <location>
        <position position="1"/>
    </location>
</feature>
<evidence type="ECO:0000256" key="5">
    <source>
        <dbReference type="ARBA" id="ARBA00022970"/>
    </source>
</evidence>
<evidence type="ECO:0008006" key="13">
    <source>
        <dbReference type="Google" id="ProtNLM"/>
    </source>
</evidence>
<feature type="transmembrane region" description="Helical" evidence="10">
    <location>
        <begin position="341"/>
        <end position="361"/>
    </location>
</feature>
<proteinExistence type="inferred from homology"/>
<feature type="region of interest" description="Disordered" evidence="9">
    <location>
        <begin position="60"/>
        <end position="98"/>
    </location>
</feature>
<comment type="similarity">
    <text evidence="2">Belongs to the sideroflexin family.</text>
</comment>
<evidence type="ECO:0000256" key="1">
    <source>
        <dbReference type="ARBA" id="ARBA00004225"/>
    </source>
</evidence>
<keyword evidence="8 10" id="KW-0472">Membrane</keyword>
<dbReference type="InterPro" id="IPR004686">
    <property type="entry name" value="Mtc"/>
</dbReference>
<dbReference type="Pfam" id="PF03820">
    <property type="entry name" value="SFXNs"/>
    <property type="match status" value="1"/>
</dbReference>
<evidence type="ECO:0000313" key="12">
    <source>
        <dbReference type="Proteomes" id="UP000696485"/>
    </source>
</evidence>
<evidence type="ECO:0000256" key="2">
    <source>
        <dbReference type="ARBA" id="ARBA00005974"/>
    </source>
</evidence>
<evidence type="ECO:0000256" key="3">
    <source>
        <dbReference type="ARBA" id="ARBA00022448"/>
    </source>
</evidence>
<keyword evidence="3" id="KW-0813">Transport</keyword>
<dbReference type="PANTHER" id="PTHR11153:SF6">
    <property type="entry name" value="SIDEROFLEXIN-5"/>
    <property type="match status" value="1"/>
</dbReference>
<dbReference type="AlphaFoldDB" id="A0A9P5SFY0"/>
<organism evidence="11 12">
    <name type="scientific">Podila minutissima</name>
    <dbReference type="NCBI Taxonomy" id="64525"/>
    <lineage>
        <taxon>Eukaryota</taxon>
        <taxon>Fungi</taxon>
        <taxon>Fungi incertae sedis</taxon>
        <taxon>Mucoromycota</taxon>
        <taxon>Mortierellomycotina</taxon>
        <taxon>Mortierellomycetes</taxon>
        <taxon>Mortierellales</taxon>
        <taxon>Mortierellaceae</taxon>
        <taxon>Podila</taxon>
    </lineage>
</organism>
<dbReference type="PANTHER" id="PTHR11153">
    <property type="entry name" value="SIDEROFLEXIN"/>
    <property type="match status" value="1"/>
</dbReference>
<feature type="compositionally biased region" description="Low complexity" evidence="9">
    <location>
        <begin position="1"/>
        <end position="11"/>
    </location>
</feature>
<protein>
    <recommendedName>
        <fullName evidence="13">Sidoreflexin</fullName>
    </recommendedName>
</protein>
<comment type="subcellular location">
    <subcellularLocation>
        <location evidence="1">Mitochondrion membrane</location>
        <topology evidence="1">Multi-pass membrane protein</topology>
    </subcellularLocation>
</comment>
<evidence type="ECO:0000256" key="6">
    <source>
        <dbReference type="ARBA" id="ARBA00022989"/>
    </source>
</evidence>
<keyword evidence="7" id="KW-0496">Mitochondrion</keyword>
<dbReference type="EMBL" id="JAAAUY010000833">
    <property type="protein sequence ID" value="KAF9326045.1"/>
    <property type="molecule type" value="Genomic_DNA"/>
</dbReference>
<dbReference type="GO" id="GO:1990542">
    <property type="term" value="P:mitochondrial transmembrane transport"/>
    <property type="evidence" value="ECO:0007669"/>
    <property type="project" value="TreeGrafter"/>
</dbReference>
<dbReference type="Proteomes" id="UP000696485">
    <property type="component" value="Unassembled WGS sequence"/>
</dbReference>
<evidence type="ECO:0000256" key="10">
    <source>
        <dbReference type="SAM" id="Phobius"/>
    </source>
</evidence>
<evidence type="ECO:0000313" key="11">
    <source>
        <dbReference type="EMBL" id="KAF9326045.1"/>
    </source>
</evidence>
<keyword evidence="5" id="KW-0029">Amino-acid transport</keyword>
<feature type="region of interest" description="Disordered" evidence="9">
    <location>
        <begin position="1"/>
        <end position="27"/>
    </location>
</feature>
<keyword evidence="4 10" id="KW-0812">Transmembrane</keyword>
<dbReference type="GO" id="GO:0005743">
    <property type="term" value="C:mitochondrial inner membrane"/>
    <property type="evidence" value="ECO:0007669"/>
    <property type="project" value="TreeGrafter"/>
</dbReference>
<name>A0A9P5SFY0_9FUNG</name>
<comment type="caution">
    <text evidence="11">The sequence shown here is derived from an EMBL/GenBank/DDBJ whole genome shotgun (WGS) entry which is preliminary data.</text>
</comment>
<feature type="transmembrane region" description="Helical" evidence="10">
    <location>
        <begin position="307"/>
        <end position="329"/>
    </location>
</feature>
<feature type="transmembrane region" description="Helical" evidence="10">
    <location>
        <begin position="429"/>
        <end position="453"/>
    </location>
</feature>
<dbReference type="GO" id="GO:0006865">
    <property type="term" value="P:amino acid transport"/>
    <property type="evidence" value="ECO:0007669"/>
    <property type="project" value="UniProtKB-KW"/>
</dbReference>
<reference evidence="11" key="1">
    <citation type="journal article" date="2020" name="Fungal Divers.">
        <title>Resolving the Mortierellaceae phylogeny through synthesis of multi-gene phylogenetics and phylogenomics.</title>
        <authorList>
            <person name="Vandepol N."/>
            <person name="Liber J."/>
            <person name="Desiro A."/>
            <person name="Na H."/>
            <person name="Kennedy M."/>
            <person name="Barry K."/>
            <person name="Grigoriev I.V."/>
            <person name="Miller A.N."/>
            <person name="O'Donnell K."/>
            <person name="Stajich J.E."/>
            <person name="Bonito G."/>
        </authorList>
    </citation>
    <scope>NUCLEOTIDE SEQUENCE</scope>
    <source>
        <strain evidence="11">NVP1</strain>
    </source>
</reference>
<evidence type="ECO:0000256" key="7">
    <source>
        <dbReference type="ARBA" id="ARBA00023128"/>
    </source>
</evidence>
<evidence type="ECO:0000256" key="4">
    <source>
        <dbReference type="ARBA" id="ARBA00022692"/>
    </source>
</evidence>
<feature type="compositionally biased region" description="Acidic residues" evidence="9">
    <location>
        <begin position="64"/>
        <end position="98"/>
    </location>
</feature>
<accession>A0A9P5SFY0</accession>
<dbReference type="GO" id="GO:0015075">
    <property type="term" value="F:monoatomic ion transmembrane transporter activity"/>
    <property type="evidence" value="ECO:0007669"/>
    <property type="project" value="InterPro"/>
</dbReference>
<keyword evidence="6 10" id="KW-1133">Transmembrane helix</keyword>
<evidence type="ECO:0000256" key="9">
    <source>
        <dbReference type="SAM" id="MobiDB-lite"/>
    </source>
</evidence>